<organism evidence="2 3">
    <name type="scientific">Mortierella polycephala</name>
    <dbReference type="NCBI Taxonomy" id="41804"/>
    <lineage>
        <taxon>Eukaryota</taxon>
        <taxon>Fungi</taxon>
        <taxon>Fungi incertae sedis</taxon>
        <taxon>Mucoromycota</taxon>
        <taxon>Mortierellomycotina</taxon>
        <taxon>Mortierellomycetes</taxon>
        <taxon>Mortierellales</taxon>
        <taxon>Mortierellaceae</taxon>
        <taxon>Mortierella</taxon>
    </lineage>
</organism>
<comment type="caution">
    <text evidence="2">The sequence shown here is derived from an EMBL/GenBank/DDBJ whole genome shotgun (WGS) entry which is preliminary data.</text>
</comment>
<gene>
    <name evidence="2" type="ORF">BG011_003693</name>
</gene>
<dbReference type="EMBL" id="JAAAJA010000242">
    <property type="protein sequence ID" value="KAG0257879.1"/>
    <property type="molecule type" value="Genomic_DNA"/>
</dbReference>
<feature type="compositionally biased region" description="Pro residues" evidence="1">
    <location>
        <begin position="940"/>
        <end position="953"/>
    </location>
</feature>
<feature type="compositionally biased region" description="Basic and acidic residues" evidence="1">
    <location>
        <begin position="595"/>
        <end position="613"/>
    </location>
</feature>
<evidence type="ECO:0000313" key="3">
    <source>
        <dbReference type="Proteomes" id="UP000726737"/>
    </source>
</evidence>
<feature type="compositionally biased region" description="Basic and acidic residues" evidence="1">
    <location>
        <begin position="753"/>
        <end position="769"/>
    </location>
</feature>
<feature type="compositionally biased region" description="Acidic residues" evidence="1">
    <location>
        <begin position="581"/>
        <end position="594"/>
    </location>
</feature>
<feature type="compositionally biased region" description="Basic and acidic residues" evidence="1">
    <location>
        <begin position="964"/>
        <end position="978"/>
    </location>
</feature>
<sequence length="1002" mass="112143">MAPPVTSPMASPGQAVNKAPQQSSPSPTPAISPVTVVHTSVSKDLDRDQVHHHGSTSSNGEQQQSYQQHPPTSPSFTRHSPGSGGPAQQPINEHHQHQYQDEHRPYPPHAHAPSSAPAPEHGAKSQWHPGQESDPSYADPIQRYPPQSSPYQQESPYYNAPPSSWNRGASPSAVQGANKHLSFTRHGSALRPRSPPYPLRSSHAEINTQRPPHSGGAHPAMPPSPVATRHSPESYPTKRQHADSDSEGYSDHRSYQYSGGGGPNNGKPQEYSDPSRGYPPHHPSSYPASVPLENLPALAPRPHRYSMEEDGGPNTLQHQPHSATVAATQVKKETAPTQAPFRIQSARGTPKGPLPIEVQISLLSSVLRHDPFNCPIRKTTQAWESISREQHIRARTCSRRFDNIIQASIAGRDRPVGTEEQQATKKKLLEQLFEMMNQPQALKRMQKKRRYRSEDTDRRLLLETIRLNPFAQKVGQVAKAWEDVRDALKMKVHARQCIRRVNRMVKPYQLRERMYKGNIPEDMREANDDLVKEVIQLMRNAGQGSSLDEGCNSNDEDSASCMSDSDEREDPYMDSKGQENAQEDDELEEDEDEDMVPRSESEQRHAQKKREEDSQSGPITPRSPGVQDPHSPSNHPANSGPSPTSATPAKRGRPRNPVHMLQPDQNANQDRARHLMRDTHDANVSRHRVWDGELSEAKDDRMSNDVGFAGQGHGFQSTPLSSPLHVHSPTRVPPHGPNHARHFSHGAENIELGDYKRPSKHPRTDSRGMHEMPVDLVRNDKVRAFSPGRHGSHPNHHNRERGPVLDSHGRPIPPPLTTHEQGLDGYGRRGHTGAIDDMSDPSTISPPTVQQYSEVLNELHIMRDYLAQMDEHRRMEKERQGSLMYTIEKLQHQMQQQQQQLSQLQQQLRYGYQSQPSQQSQQQPPPLSPHHAHHHHPHVHGPPPSSQAPPSGGPPSGGRYPPRPNDHHIPARSTDRPPADMTFHSSYSRQDGAFPPRDRDLR</sequence>
<feature type="compositionally biased region" description="Low complexity" evidence="1">
    <location>
        <begin position="19"/>
        <end position="36"/>
    </location>
</feature>
<feature type="compositionally biased region" description="Acidic residues" evidence="1">
    <location>
        <begin position="554"/>
        <end position="569"/>
    </location>
</feature>
<dbReference type="Proteomes" id="UP000726737">
    <property type="component" value="Unassembled WGS sequence"/>
</dbReference>
<reference evidence="2" key="1">
    <citation type="journal article" date="2020" name="Fungal Divers.">
        <title>Resolving the Mortierellaceae phylogeny through synthesis of multi-gene phylogenetics and phylogenomics.</title>
        <authorList>
            <person name="Vandepol N."/>
            <person name="Liber J."/>
            <person name="Desiro A."/>
            <person name="Na H."/>
            <person name="Kennedy M."/>
            <person name="Barry K."/>
            <person name="Grigoriev I.V."/>
            <person name="Miller A.N."/>
            <person name="O'Donnell K."/>
            <person name="Stajich J.E."/>
            <person name="Bonito G."/>
        </authorList>
    </citation>
    <scope>NUCLEOTIDE SEQUENCE</scope>
    <source>
        <strain evidence="2">KOD948</strain>
    </source>
</reference>
<feature type="compositionally biased region" description="Low complexity" evidence="1">
    <location>
        <begin position="905"/>
        <end position="922"/>
    </location>
</feature>
<feature type="compositionally biased region" description="Basic residues" evidence="1">
    <location>
        <begin position="790"/>
        <end position="799"/>
    </location>
</feature>
<feature type="compositionally biased region" description="Low complexity" evidence="1">
    <location>
        <begin position="142"/>
        <end position="158"/>
    </location>
</feature>
<dbReference type="PANTHER" id="PTHR37558:SF1">
    <property type="entry name" value="HTH CENPB-TYPE DOMAIN-CONTAINING PROTEIN"/>
    <property type="match status" value="1"/>
</dbReference>
<feature type="region of interest" description="Disordered" evidence="1">
    <location>
        <begin position="541"/>
        <end position="664"/>
    </location>
</feature>
<keyword evidence="3" id="KW-1185">Reference proteome</keyword>
<feature type="compositionally biased region" description="Basic and acidic residues" evidence="1">
    <location>
        <begin position="92"/>
        <end position="105"/>
    </location>
</feature>
<accession>A0A9P6U2M9</accession>
<feature type="compositionally biased region" description="Polar residues" evidence="1">
    <location>
        <begin position="161"/>
        <end position="175"/>
    </location>
</feature>
<feature type="compositionally biased region" description="Basic and acidic residues" evidence="1">
    <location>
        <begin position="800"/>
        <end position="809"/>
    </location>
</feature>
<feature type="region of interest" description="Disordered" evidence="1">
    <location>
        <begin position="1"/>
        <end position="294"/>
    </location>
</feature>
<feature type="compositionally biased region" description="Basic and acidic residues" evidence="1">
    <location>
        <begin position="41"/>
        <end position="51"/>
    </location>
</feature>
<protein>
    <submittedName>
        <fullName evidence="2">Uncharacterized protein</fullName>
    </submittedName>
</protein>
<feature type="region of interest" description="Disordered" evidence="1">
    <location>
        <begin position="785"/>
        <end position="847"/>
    </location>
</feature>
<feature type="compositionally biased region" description="Polar residues" evidence="1">
    <location>
        <begin position="55"/>
        <end position="80"/>
    </location>
</feature>
<proteinExistence type="predicted"/>
<feature type="compositionally biased region" description="Polar residues" evidence="1">
    <location>
        <begin position="630"/>
        <end position="647"/>
    </location>
</feature>
<evidence type="ECO:0000313" key="2">
    <source>
        <dbReference type="EMBL" id="KAG0257879.1"/>
    </source>
</evidence>
<dbReference type="OrthoDB" id="2422815at2759"/>
<feature type="region of interest" description="Disordered" evidence="1">
    <location>
        <begin position="905"/>
        <end position="1002"/>
    </location>
</feature>
<evidence type="ECO:0000256" key="1">
    <source>
        <dbReference type="SAM" id="MobiDB-lite"/>
    </source>
</evidence>
<dbReference type="PANTHER" id="PTHR37558">
    <property type="entry name" value="HTH CENPB-TYPE DOMAIN-CONTAINING PROTEIN"/>
    <property type="match status" value="1"/>
</dbReference>
<feature type="compositionally biased region" description="Low complexity" evidence="1">
    <location>
        <begin position="109"/>
        <end position="119"/>
    </location>
</feature>
<feature type="region of interest" description="Disordered" evidence="1">
    <location>
        <begin position="748"/>
        <end position="769"/>
    </location>
</feature>
<feature type="compositionally biased region" description="Basic and acidic residues" evidence="1">
    <location>
        <begin position="240"/>
        <end position="254"/>
    </location>
</feature>
<dbReference type="AlphaFoldDB" id="A0A9P6U2M9"/>
<name>A0A9P6U2M9_9FUNG</name>
<feature type="compositionally biased region" description="Basic residues" evidence="1">
    <location>
        <begin position="930"/>
        <end position="939"/>
    </location>
</feature>